<keyword evidence="1" id="KW-0472">Membrane</keyword>
<dbReference type="RefSeq" id="WP_322468779.1">
    <property type="nucleotide sequence ID" value="NZ_JAXOJX010000141.1"/>
</dbReference>
<evidence type="ECO:0000256" key="1">
    <source>
        <dbReference type="SAM" id="Phobius"/>
    </source>
</evidence>
<evidence type="ECO:0000313" key="2">
    <source>
        <dbReference type="EMBL" id="MDZ5461684.1"/>
    </source>
</evidence>
<feature type="transmembrane region" description="Helical" evidence="1">
    <location>
        <begin position="63"/>
        <end position="87"/>
    </location>
</feature>
<gene>
    <name evidence="2" type="ORF">SM757_34430</name>
</gene>
<dbReference type="Pfam" id="PF05437">
    <property type="entry name" value="AzlD"/>
    <property type="match status" value="1"/>
</dbReference>
<keyword evidence="3" id="KW-1185">Reference proteome</keyword>
<comment type="caution">
    <text evidence="2">The sequence shown here is derived from an EMBL/GenBank/DDBJ whole genome shotgun (WGS) entry which is preliminary data.</text>
</comment>
<keyword evidence="1" id="KW-1133">Transmembrane helix</keyword>
<proteinExistence type="predicted"/>
<organism evidence="2 3">
    <name type="scientific">Azohydromonas lata</name>
    <dbReference type="NCBI Taxonomy" id="45677"/>
    <lineage>
        <taxon>Bacteria</taxon>
        <taxon>Pseudomonadati</taxon>
        <taxon>Pseudomonadota</taxon>
        <taxon>Betaproteobacteria</taxon>
        <taxon>Burkholderiales</taxon>
        <taxon>Sphaerotilaceae</taxon>
        <taxon>Azohydromonas</taxon>
    </lineage>
</organism>
<dbReference type="InterPro" id="IPR008407">
    <property type="entry name" value="Brnchd-chn_aa_trnsp_AzlD"/>
</dbReference>
<accession>A0ABU5IS12</accession>
<feature type="transmembrane region" description="Helical" evidence="1">
    <location>
        <begin position="6"/>
        <end position="27"/>
    </location>
</feature>
<evidence type="ECO:0000313" key="3">
    <source>
        <dbReference type="Proteomes" id="UP001293718"/>
    </source>
</evidence>
<dbReference type="Proteomes" id="UP001293718">
    <property type="component" value="Unassembled WGS sequence"/>
</dbReference>
<keyword evidence="1" id="KW-0812">Transmembrane</keyword>
<reference evidence="2 3" key="1">
    <citation type="submission" date="2023-11" db="EMBL/GenBank/DDBJ databases">
        <title>Draft genome of Azohydromonas lata strain H1 (DSM1123), a polyhydroxyalkanoate producer.</title>
        <authorList>
            <person name="Traversa D."/>
            <person name="D'Addabbo P."/>
            <person name="Pazzani C."/>
            <person name="Manzari C."/>
            <person name="Chiara M."/>
            <person name="Scrascia M."/>
        </authorList>
    </citation>
    <scope>NUCLEOTIDE SEQUENCE [LARGE SCALE GENOMIC DNA]</scope>
    <source>
        <strain evidence="2 3">H1</strain>
    </source>
</reference>
<protein>
    <submittedName>
        <fullName evidence="2">AzlD domain-containing protein</fullName>
    </submittedName>
</protein>
<sequence>MTARELLAILLMAACTYMTRIGGVFLPLQRVRSAYLQRLLGHLPVAVLAALIGPKLLQAPDASLWSAAVVTLIVVLTSRSPLLGVLLGTGSCAAWRYFLS</sequence>
<name>A0ABU5IS12_9BURK</name>
<dbReference type="EMBL" id="JAXOJX010000141">
    <property type="protein sequence ID" value="MDZ5461684.1"/>
    <property type="molecule type" value="Genomic_DNA"/>
</dbReference>